<protein>
    <submittedName>
        <fullName evidence="2">Uncharacterized protein</fullName>
    </submittedName>
</protein>
<organism evidence="2 3">
    <name type="scientific">Providencia stuartii</name>
    <dbReference type="NCBI Taxonomy" id="588"/>
    <lineage>
        <taxon>Bacteria</taxon>
        <taxon>Pseudomonadati</taxon>
        <taxon>Pseudomonadota</taxon>
        <taxon>Gammaproteobacteria</taxon>
        <taxon>Enterobacterales</taxon>
        <taxon>Morganellaceae</taxon>
        <taxon>Providencia</taxon>
    </lineage>
</organism>
<dbReference type="EMBL" id="LVIE01000167">
    <property type="protein sequence ID" value="OHT24148.1"/>
    <property type="molecule type" value="Genomic_DNA"/>
</dbReference>
<accession>A0A1S1HPX3</accession>
<dbReference type="AlphaFoldDB" id="A0A1S1HPX3"/>
<feature type="transmembrane region" description="Helical" evidence="1">
    <location>
        <begin position="53"/>
        <end position="74"/>
    </location>
</feature>
<dbReference type="RefSeq" id="WP_070927921.1">
    <property type="nucleotide sequence ID" value="NZ_CANMXG010000001.1"/>
</dbReference>
<evidence type="ECO:0000313" key="2">
    <source>
        <dbReference type="EMBL" id="OHT24148.1"/>
    </source>
</evidence>
<reference evidence="2 3" key="1">
    <citation type="submission" date="2016-03" db="EMBL/GenBank/DDBJ databases">
        <title>Genome sequence of Providencia stuartii strain, isolated from the salivary glands of larval Lucilia sericata.</title>
        <authorList>
            <person name="Yuan Y."/>
            <person name="Zhang Y."/>
            <person name="Fu S."/>
            <person name="Crippen T.L."/>
            <person name="Visi D."/>
            <person name="Benbow M.E."/>
            <person name="Allen M."/>
            <person name="Tomberlin J.K."/>
            <person name="Sze S.-H."/>
            <person name="Tarone A.M."/>
        </authorList>
    </citation>
    <scope>NUCLEOTIDE SEQUENCE [LARGE SCALE GENOMIC DNA]</scope>
    <source>
        <strain evidence="2 3">Crippen</strain>
    </source>
</reference>
<keyword evidence="1" id="KW-1133">Transmembrane helix</keyword>
<feature type="transmembrane region" description="Helical" evidence="1">
    <location>
        <begin position="6"/>
        <end position="22"/>
    </location>
</feature>
<feature type="transmembrane region" description="Helical" evidence="1">
    <location>
        <begin position="29"/>
        <end position="47"/>
    </location>
</feature>
<feature type="transmembrane region" description="Helical" evidence="1">
    <location>
        <begin position="119"/>
        <end position="135"/>
    </location>
</feature>
<proteinExistence type="predicted"/>
<sequence>MNIYYFLGAILGALIFYLDNRFSQKKKTNWGIIPFISIVWGAWVYISPQKGDYLDIIYYTVILIVAFLIIKFVRRLSNSAYAHYQKLQNEGDTKFSASIKSIYMFLLAGSLMLGFFIDIRIFFLAFVLTIVFYLLENTPEKRFLKYQKNLATSKIRSVAMGLAEIEGKITAGTQLRSQLGGKSCYGSFYSEYAISKNKEGKKSYRLIKSKNVIHDFTLTDDTGSIKVVCDPEHFVCAGLQPHSDFESGSIRYKEYIIEGNKSYLLIGTVDSDNGTPIITRKPPHHLLGLSPSAYVTRWNKTGPFRRNLVITISIALILVAFVFITPMEYHNGLLTLHFNQISFLGGK</sequence>
<name>A0A1S1HPX3_PROST</name>
<evidence type="ECO:0000256" key="1">
    <source>
        <dbReference type="SAM" id="Phobius"/>
    </source>
</evidence>
<feature type="transmembrane region" description="Helical" evidence="1">
    <location>
        <begin position="307"/>
        <end position="327"/>
    </location>
</feature>
<comment type="caution">
    <text evidence="2">The sequence shown here is derived from an EMBL/GenBank/DDBJ whole genome shotgun (WGS) entry which is preliminary data.</text>
</comment>
<keyword evidence="1" id="KW-0472">Membrane</keyword>
<feature type="transmembrane region" description="Helical" evidence="1">
    <location>
        <begin position="95"/>
        <end position="113"/>
    </location>
</feature>
<dbReference type="OrthoDB" id="5386209at2"/>
<evidence type="ECO:0000313" key="3">
    <source>
        <dbReference type="Proteomes" id="UP000179588"/>
    </source>
</evidence>
<dbReference type="Proteomes" id="UP000179588">
    <property type="component" value="Unassembled WGS sequence"/>
</dbReference>
<gene>
    <name evidence="2" type="ORF">A3Q29_19410</name>
</gene>
<keyword evidence="3" id="KW-1185">Reference proteome</keyword>
<keyword evidence="1" id="KW-0812">Transmembrane</keyword>